<evidence type="ECO:0000259" key="10">
    <source>
        <dbReference type="Pfam" id="PF00117"/>
    </source>
</evidence>
<organism evidence="11">
    <name type="scientific">freshwater metagenome</name>
    <dbReference type="NCBI Taxonomy" id="449393"/>
    <lineage>
        <taxon>unclassified sequences</taxon>
        <taxon>metagenomes</taxon>
        <taxon>ecological metagenomes</taxon>
    </lineage>
</organism>
<keyword evidence="6" id="KW-0368">Histidine biosynthesis</keyword>
<accession>A0A6J6NFE2</accession>
<sequence length="66" mass="7188">MHSFAAQNWEEDSHSPLKKAKVSWSNYGGKFIAAVENGPLSATQFHPEKSGDAGAKLIENWIAKCA</sequence>
<keyword evidence="7" id="KW-0456">Lyase</keyword>
<gene>
    <name evidence="11" type="ORF">UFOPK2360_00705</name>
</gene>
<proteinExistence type="predicted"/>
<evidence type="ECO:0000313" key="11">
    <source>
        <dbReference type="EMBL" id="CAB4683243.1"/>
    </source>
</evidence>
<keyword evidence="4" id="KW-0378">Hydrolase</keyword>
<evidence type="ECO:0000256" key="2">
    <source>
        <dbReference type="ARBA" id="ARBA00011152"/>
    </source>
</evidence>
<dbReference type="PANTHER" id="PTHR42701:SF1">
    <property type="entry name" value="IMIDAZOLE GLYCEROL PHOSPHATE SYNTHASE SUBUNIT HISH"/>
    <property type="match status" value="1"/>
</dbReference>
<dbReference type="GO" id="GO:0000107">
    <property type="term" value="F:imidazoleglycerol-phosphate synthase activity"/>
    <property type="evidence" value="ECO:0007669"/>
    <property type="project" value="TreeGrafter"/>
</dbReference>
<evidence type="ECO:0000256" key="9">
    <source>
        <dbReference type="ARBA" id="ARBA00049534"/>
    </source>
</evidence>
<keyword evidence="3" id="KW-0028">Amino-acid biosynthesis</keyword>
<dbReference type="Gene3D" id="3.40.50.880">
    <property type="match status" value="1"/>
</dbReference>
<comment type="catalytic activity">
    <reaction evidence="8">
        <text>5-[(5-phospho-1-deoxy-D-ribulos-1-ylimino)methylamino]-1-(5-phospho-beta-D-ribosyl)imidazole-4-carboxamide + L-glutamine = D-erythro-1-(imidazol-4-yl)glycerol 3-phosphate + 5-amino-1-(5-phospho-beta-D-ribosyl)imidazole-4-carboxamide + L-glutamate + H(+)</text>
        <dbReference type="Rhea" id="RHEA:24793"/>
        <dbReference type="ChEBI" id="CHEBI:15378"/>
        <dbReference type="ChEBI" id="CHEBI:29985"/>
        <dbReference type="ChEBI" id="CHEBI:58278"/>
        <dbReference type="ChEBI" id="CHEBI:58359"/>
        <dbReference type="ChEBI" id="CHEBI:58475"/>
        <dbReference type="ChEBI" id="CHEBI:58525"/>
        <dbReference type="EC" id="4.3.2.10"/>
    </reaction>
</comment>
<evidence type="ECO:0000256" key="7">
    <source>
        <dbReference type="ARBA" id="ARBA00023239"/>
    </source>
</evidence>
<evidence type="ECO:0000256" key="5">
    <source>
        <dbReference type="ARBA" id="ARBA00022962"/>
    </source>
</evidence>
<comment type="pathway">
    <text evidence="1">Amino-acid biosynthesis; L-histidine biosynthesis; L-histidine from 5-phospho-alpha-D-ribose 1-diphosphate: step 5/9.</text>
</comment>
<keyword evidence="5" id="KW-0315">Glutamine amidotransferase</keyword>
<comment type="subunit">
    <text evidence="2">Heterodimer of HisH and HisF.</text>
</comment>
<dbReference type="SUPFAM" id="SSF52317">
    <property type="entry name" value="Class I glutamine amidotransferase-like"/>
    <property type="match status" value="1"/>
</dbReference>
<dbReference type="InterPro" id="IPR010139">
    <property type="entry name" value="Imidazole-glycPsynth_HisH"/>
</dbReference>
<dbReference type="GO" id="GO:0000105">
    <property type="term" value="P:L-histidine biosynthetic process"/>
    <property type="evidence" value="ECO:0007669"/>
    <property type="project" value="UniProtKB-KW"/>
</dbReference>
<dbReference type="InterPro" id="IPR029062">
    <property type="entry name" value="Class_I_gatase-like"/>
</dbReference>
<name>A0A6J6NFE2_9ZZZZ</name>
<dbReference type="GO" id="GO:0004359">
    <property type="term" value="F:glutaminase activity"/>
    <property type="evidence" value="ECO:0007669"/>
    <property type="project" value="UniProtKB-EC"/>
</dbReference>
<evidence type="ECO:0000256" key="8">
    <source>
        <dbReference type="ARBA" id="ARBA00047838"/>
    </source>
</evidence>
<comment type="catalytic activity">
    <reaction evidence="9">
        <text>L-glutamine + H2O = L-glutamate + NH4(+)</text>
        <dbReference type="Rhea" id="RHEA:15889"/>
        <dbReference type="ChEBI" id="CHEBI:15377"/>
        <dbReference type="ChEBI" id="CHEBI:28938"/>
        <dbReference type="ChEBI" id="CHEBI:29985"/>
        <dbReference type="ChEBI" id="CHEBI:58359"/>
        <dbReference type="EC" id="3.5.1.2"/>
    </reaction>
</comment>
<dbReference type="EMBL" id="CAEZXH010000034">
    <property type="protein sequence ID" value="CAB4683243.1"/>
    <property type="molecule type" value="Genomic_DNA"/>
</dbReference>
<dbReference type="AlphaFoldDB" id="A0A6J6NFE2"/>
<dbReference type="InterPro" id="IPR017926">
    <property type="entry name" value="GATASE"/>
</dbReference>
<evidence type="ECO:0000256" key="6">
    <source>
        <dbReference type="ARBA" id="ARBA00023102"/>
    </source>
</evidence>
<reference evidence="11" key="1">
    <citation type="submission" date="2020-05" db="EMBL/GenBank/DDBJ databases">
        <authorList>
            <person name="Chiriac C."/>
            <person name="Salcher M."/>
            <person name="Ghai R."/>
            <person name="Kavagutti S V."/>
        </authorList>
    </citation>
    <scope>NUCLEOTIDE SEQUENCE</scope>
</reference>
<evidence type="ECO:0000256" key="1">
    <source>
        <dbReference type="ARBA" id="ARBA00005091"/>
    </source>
</evidence>
<dbReference type="PANTHER" id="PTHR42701">
    <property type="entry name" value="IMIDAZOLE GLYCEROL PHOSPHATE SYNTHASE SUBUNIT HISH"/>
    <property type="match status" value="1"/>
</dbReference>
<feature type="domain" description="Glutamine amidotransferase" evidence="10">
    <location>
        <begin position="2"/>
        <end position="63"/>
    </location>
</feature>
<protein>
    <submittedName>
        <fullName evidence="11">Unannotated protein</fullName>
    </submittedName>
</protein>
<evidence type="ECO:0000256" key="4">
    <source>
        <dbReference type="ARBA" id="ARBA00022801"/>
    </source>
</evidence>
<dbReference type="GO" id="GO:0016829">
    <property type="term" value="F:lyase activity"/>
    <property type="evidence" value="ECO:0007669"/>
    <property type="project" value="UniProtKB-KW"/>
</dbReference>
<dbReference type="PROSITE" id="PS51273">
    <property type="entry name" value="GATASE_TYPE_1"/>
    <property type="match status" value="1"/>
</dbReference>
<dbReference type="Pfam" id="PF00117">
    <property type="entry name" value="GATase"/>
    <property type="match status" value="1"/>
</dbReference>
<evidence type="ECO:0000256" key="3">
    <source>
        <dbReference type="ARBA" id="ARBA00022605"/>
    </source>
</evidence>